<dbReference type="GO" id="GO:0003677">
    <property type="term" value="F:DNA binding"/>
    <property type="evidence" value="ECO:0007669"/>
    <property type="project" value="UniProtKB-UniRule"/>
</dbReference>
<dbReference type="InterPro" id="IPR044068">
    <property type="entry name" value="CB"/>
</dbReference>
<accession>A0A1I2H6Z7</accession>
<dbReference type="InterPro" id="IPR011010">
    <property type="entry name" value="DNA_brk_join_enz"/>
</dbReference>
<evidence type="ECO:0000256" key="2">
    <source>
        <dbReference type="ARBA" id="ARBA00023125"/>
    </source>
</evidence>
<protein>
    <submittedName>
        <fullName evidence="5">Phage integrase, N-terminal SAM-like domain</fullName>
    </submittedName>
</protein>
<keyword evidence="1" id="KW-0229">DNA integration</keyword>
<evidence type="ECO:0000313" key="6">
    <source>
        <dbReference type="Proteomes" id="UP000198598"/>
    </source>
</evidence>
<evidence type="ECO:0000313" key="5">
    <source>
        <dbReference type="EMBL" id="SFF24757.1"/>
    </source>
</evidence>
<dbReference type="InterPro" id="IPR025269">
    <property type="entry name" value="SAM-like_dom"/>
</dbReference>
<dbReference type="OrthoDB" id="963214at2"/>
<proteinExistence type="predicted"/>
<evidence type="ECO:0000259" key="4">
    <source>
        <dbReference type="PROSITE" id="PS51900"/>
    </source>
</evidence>
<dbReference type="RefSeq" id="WP_093834733.1">
    <property type="nucleotide sequence ID" value="NZ_FOLQ01000038.1"/>
</dbReference>
<dbReference type="Proteomes" id="UP000198598">
    <property type="component" value="Unassembled WGS sequence"/>
</dbReference>
<dbReference type="SUPFAM" id="SSF56349">
    <property type="entry name" value="DNA breaking-rejoining enzymes"/>
    <property type="match status" value="1"/>
</dbReference>
<dbReference type="InterPro" id="IPR010998">
    <property type="entry name" value="Integrase_recombinase_N"/>
</dbReference>
<organism evidence="5 6">
    <name type="scientific">Spirosoma endophyticum</name>
    <dbReference type="NCBI Taxonomy" id="662367"/>
    <lineage>
        <taxon>Bacteria</taxon>
        <taxon>Pseudomonadati</taxon>
        <taxon>Bacteroidota</taxon>
        <taxon>Cytophagia</taxon>
        <taxon>Cytophagales</taxon>
        <taxon>Cytophagaceae</taxon>
        <taxon>Spirosoma</taxon>
    </lineage>
</organism>
<dbReference type="EMBL" id="FOLQ01000038">
    <property type="protein sequence ID" value="SFF24757.1"/>
    <property type="molecule type" value="Genomic_DNA"/>
</dbReference>
<reference evidence="5 6" key="1">
    <citation type="submission" date="2016-10" db="EMBL/GenBank/DDBJ databases">
        <authorList>
            <person name="de Groot N.N."/>
        </authorList>
    </citation>
    <scope>NUCLEOTIDE SEQUENCE [LARGE SCALE GENOMIC DNA]</scope>
    <source>
        <strain evidence="5 6">DSM 26130</strain>
    </source>
</reference>
<evidence type="ECO:0000256" key="1">
    <source>
        <dbReference type="ARBA" id="ARBA00022908"/>
    </source>
</evidence>
<dbReference type="GO" id="GO:0015074">
    <property type="term" value="P:DNA integration"/>
    <property type="evidence" value="ECO:0007669"/>
    <property type="project" value="UniProtKB-KW"/>
</dbReference>
<name>A0A1I2H6Z7_9BACT</name>
<dbReference type="Gene3D" id="1.10.150.130">
    <property type="match status" value="1"/>
</dbReference>
<keyword evidence="6" id="KW-1185">Reference proteome</keyword>
<gene>
    <name evidence="5" type="ORF">SAMN05216167_13811</name>
</gene>
<dbReference type="PROSITE" id="PS51900">
    <property type="entry name" value="CB"/>
    <property type="match status" value="1"/>
</dbReference>
<dbReference type="AlphaFoldDB" id="A0A1I2H6Z7"/>
<dbReference type="Pfam" id="PF13102">
    <property type="entry name" value="Phage_int_SAM_5"/>
    <property type="match status" value="1"/>
</dbReference>
<evidence type="ECO:0000256" key="3">
    <source>
        <dbReference type="PROSITE-ProRule" id="PRU01248"/>
    </source>
</evidence>
<dbReference type="STRING" id="662367.SAMN05216167_13811"/>
<feature type="domain" description="Core-binding (CB)" evidence="4">
    <location>
        <begin position="114"/>
        <end position="213"/>
    </location>
</feature>
<sequence>MNHQPVYYTEHRVRFEFRKCRKLVEKQKAGTVYICLYVKGHEIELFSSQIRCAAADWQGRGKPRAPESVKQLERALVLIKESAYNAARSLHADGKVITPSAIREEMEYASQPLLRAEEVFKKFLDFKRQQIGPDRAELRSVGQICKGTFRQYEHRWHAFCLFLKARRKEKILLSAIDQPLIQQFYYSMLNQSVSASTATKRVKIVTELCQWAYREGLIREFRLGGFRGQALAANLPYNVSEEEVLRIESIEMPTTLACVRDGWLLARELCLHFGDYIDLKPQHFVVDKQGRLLFDKARNKQEAGRNIRQASIVSERAMSIWYRYGQQIPCKMHNSGYGRYLKEIGAVAELSQPLIFSHARDSGIFRLVASGCPEFVIRLAAGWTTMKQLSRYVNHDRRLLETYQAPAVYMGHAVEQASPYGSLVRRDKSVLPVTVDEKSLWSSS</sequence>
<keyword evidence="2 3" id="KW-0238">DNA-binding</keyword>